<organism evidence="5 6">
    <name type="scientific">Hydrogenophaga intermedia</name>
    <dbReference type="NCBI Taxonomy" id="65786"/>
    <lineage>
        <taxon>Bacteria</taxon>
        <taxon>Pseudomonadati</taxon>
        <taxon>Pseudomonadota</taxon>
        <taxon>Betaproteobacteria</taxon>
        <taxon>Burkholderiales</taxon>
        <taxon>Comamonadaceae</taxon>
        <taxon>Hydrogenophaga</taxon>
    </lineage>
</organism>
<sequence length="233" mass="25465">MRIDQLAAIQAPGIELWRVDLLAEAREREAPAPGDWLDAAERERAARFHFERDAHRHRASHTALRHLLAGRTGVPAPALRFSAGPYDKPRLDLPQAPAFNMSHSGRWALIGIGGAAPIGVDIEVPREMDDLMALAERNFTATECRELLALPEAGRLRAFLRCWTRKEAVLKAVGSGLSIEPGLFEAGTTPERRTTTLPVSGQTCEVTVISLDVDSEALAAVAWVEPGSRHLAF</sequence>
<name>A0A1L1PCB6_HYDIT</name>
<evidence type="ECO:0000313" key="6">
    <source>
        <dbReference type="Proteomes" id="UP000028878"/>
    </source>
</evidence>
<feature type="domain" description="4'-phosphopantetheinyl transferase N-terminal" evidence="4">
    <location>
        <begin position="36"/>
        <end position="110"/>
    </location>
</feature>
<keyword evidence="6" id="KW-1185">Reference proteome</keyword>
<dbReference type="Pfam" id="PF22624">
    <property type="entry name" value="AASDHPPT_N"/>
    <property type="match status" value="1"/>
</dbReference>
<dbReference type="InterPro" id="IPR050559">
    <property type="entry name" value="P-Pant_transferase_sf"/>
</dbReference>
<evidence type="ECO:0000256" key="1">
    <source>
        <dbReference type="ARBA" id="ARBA00010990"/>
    </source>
</evidence>
<keyword evidence="2 5" id="KW-0808">Transferase</keyword>
<evidence type="ECO:0000259" key="3">
    <source>
        <dbReference type="Pfam" id="PF01648"/>
    </source>
</evidence>
<dbReference type="GO" id="GO:0008897">
    <property type="term" value="F:holo-[acyl-carrier-protein] synthase activity"/>
    <property type="evidence" value="ECO:0007669"/>
    <property type="project" value="InterPro"/>
</dbReference>
<dbReference type="EMBL" id="CCAE010000008">
    <property type="protein sequence ID" value="CDN87120.1"/>
    <property type="molecule type" value="Genomic_DNA"/>
</dbReference>
<dbReference type="GO" id="GO:0005829">
    <property type="term" value="C:cytosol"/>
    <property type="evidence" value="ECO:0007669"/>
    <property type="project" value="TreeGrafter"/>
</dbReference>
<dbReference type="InterPro" id="IPR037143">
    <property type="entry name" value="4-PPantetheinyl_Trfase_dom_sf"/>
</dbReference>
<dbReference type="RefSeq" id="WP_009517182.1">
    <property type="nucleotide sequence ID" value="NZ_CCAE010000008.1"/>
</dbReference>
<dbReference type="InterPro" id="IPR008278">
    <property type="entry name" value="4-PPantetheinyl_Trfase_dom"/>
</dbReference>
<dbReference type="GO" id="GO:0000287">
    <property type="term" value="F:magnesium ion binding"/>
    <property type="evidence" value="ECO:0007669"/>
    <property type="project" value="InterPro"/>
</dbReference>
<dbReference type="Pfam" id="PF01648">
    <property type="entry name" value="ACPS"/>
    <property type="match status" value="1"/>
</dbReference>
<evidence type="ECO:0000256" key="2">
    <source>
        <dbReference type="ARBA" id="ARBA00022679"/>
    </source>
</evidence>
<dbReference type="GO" id="GO:0019878">
    <property type="term" value="P:lysine biosynthetic process via aminoadipic acid"/>
    <property type="evidence" value="ECO:0007669"/>
    <property type="project" value="TreeGrafter"/>
</dbReference>
<comment type="similarity">
    <text evidence="1">Belongs to the P-Pant transferase superfamily. Gsp/Sfp/HetI/AcpT family.</text>
</comment>
<gene>
    <name evidence="5" type="ORF">BN948_01539</name>
</gene>
<dbReference type="Gene3D" id="3.90.470.20">
    <property type="entry name" value="4'-phosphopantetheinyl transferase domain"/>
    <property type="match status" value="2"/>
</dbReference>
<dbReference type="PANTHER" id="PTHR12215">
    <property type="entry name" value="PHOSPHOPANTETHEINE TRANSFERASE"/>
    <property type="match status" value="1"/>
</dbReference>
<proteinExistence type="inferred from homology"/>
<protein>
    <submittedName>
        <fullName evidence="5">4'-phosphopantetheinyl transferase</fullName>
    </submittedName>
</protein>
<reference evidence="6" key="2">
    <citation type="submission" date="2014-11" db="EMBL/GenBank/DDBJ databases">
        <title>Draft genome sequence of Hydrogenophaga intermedia S1.</title>
        <authorList>
            <person name="Gan H.M."/>
            <person name="Chew T.H."/>
            <person name="Stolz A."/>
        </authorList>
    </citation>
    <scope>NUCLEOTIDE SEQUENCE [LARGE SCALE GENOMIC DNA]</scope>
    <source>
        <strain evidence="6">S1</strain>
    </source>
</reference>
<evidence type="ECO:0000259" key="4">
    <source>
        <dbReference type="Pfam" id="PF22624"/>
    </source>
</evidence>
<dbReference type="PANTHER" id="PTHR12215:SF10">
    <property type="entry name" value="L-AMINOADIPATE-SEMIALDEHYDE DEHYDROGENASE-PHOSPHOPANTETHEINYL TRANSFERASE"/>
    <property type="match status" value="1"/>
</dbReference>
<accession>A0A1L1PCB6</accession>
<dbReference type="AlphaFoldDB" id="A0A1L1PCB6"/>
<dbReference type="SUPFAM" id="SSF56214">
    <property type="entry name" value="4'-phosphopantetheinyl transferase"/>
    <property type="match status" value="2"/>
</dbReference>
<feature type="domain" description="4'-phosphopantetheinyl transferase" evidence="3">
    <location>
        <begin position="117"/>
        <end position="197"/>
    </location>
</feature>
<evidence type="ECO:0000313" key="5">
    <source>
        <dbReference type="EMBL" id="CDN87120.1"/>
    </source>
</evidence>
<reference evidence="6" key="1">
    <citation type="submission" date="2014-02" db="EMBL/GenBank/DDBJ databases">
        <authorList>
            <person name="Gan H."/>
        </authorList>
    </citation>
    <scope>NUCLEOTIDE SEQUENCE [LARGE SCALE GENOMIC DNA]</scope>
    <source>
        <strain evidence="6">S1</strain>
    </source>
</reference>
<dbReference type="Proteomes" id="UP000028878">
    <property type="component" value="Unassembled WGS sequence"/>
</dbReference>
<dbReference type="InterPro" id="IPR055066">
    <property type="entry name" value="AASDHPPT_N"/>
</dbReference>